<reference evidence="3 4" key="1">
    <citation type="journal article" date="2019" name="Int. J. Syst. Evol. Microbiol.">
        <title>The Global Catalogue of Microorganisms (GCM) 10K type strain sequencing project: providing services to taxonomists for standard genome sequencing and annotation.</title>
        <authorList>
            <consortium name="The Broad Institute Genomics Platform"/>
            <consortium name="The Broad Institute Genome Sequencing Center for Infectious Disease"/>
            <person name="Wu L."/>
            <person name="Ma J."/>
        </authorList>
    </citation>
    <scope>NUCLEOTIDE SEQUENCE [LARGE SCALE GENOMIC DNA]</scope>
    <source>
        <strain evidence="3 4">CGMCC 1.12237</strain>
    </source>
</reference>
<evidence type="ECO:0000313" key="3">
    <source>
        <dbReference type="EMBL" id="MFC5365656.1"/>
    </source>
</evidence>
<comment type="similarity">
    <text evidence="1">Belongs to the 4-hydroxybenzoyl-CoA thioesterase family.</text>
</comment>
<accession>A0ABD5R6H5</accession>
<keyword evidence="2 3" id="KW-0378">Hydrolase</keyword>
<evidence type="ECO:0000256" key="1">
    <source>
        <dbReference type="ARBA" id="ARBA00005953"/>
    </source>
</evidence>
<dbReference type="Proteomes" id="UP001596201">
    <property type="component" value="Unassembled WGS sequence"/>
</dbReference>
<evidence type="ECO:0000313" key="4">
    <source>
        <dbReference type="Proteomes" id="UP001596201"/>
    </source>
</evidence>
<proteinExistence type="inferred from homology"/>
<protein>
    <submittedName>
        <fullName evidence="3">Acyl-CoA thioesterase</fullName>
        <ecNumber evidence="3">3.1.2.-</ecNumber>
    </submittedName>
</protein>
<dbReference type="Pfam" id="PF13279">
    <property type="entry name" value="4HBT_2"/>
    <property type="match status" value="1"/>
</dbReference>
<dbReference type="PANTHER" id="PTHR31793:SF27">
    <property type="entry name" value="NOVEL THIOESTERASE SUPERFAMILY DOMAIN AND SAPOSIN A-TYPE DOMAIN CONTAINING PROTEIN (0610012H03RIK)"/>
    <property type="match status" value="1"/>
</dbReference>
<dbReference type="SUPFAM" id="SSF54637">
    <property type="entry name" value="Thioesterase/thiol ester dehydrase-isomerase"/>
    <property type="match status" value="1"/>
</dbReference>
<gene>
    <name evidence="3" type="ORF">ACFPJ5_01810</name>
</gene>
<dbReference type="InterPro" id="IPR029069">
    <property type="entry name" value="HotDog_dom_sf"/>
</dbReference>
<dbReference type="GO" id="GO:0016787">
    <property type="term" value="F:hydrolase activity"/>
    <property type="evidence" value="ECO:0007669"/>
    <property type="project" value="UniProtKB-KW"/>
</dbReference>
<dbReference type="CDD" id="cd00586">
    <property type="entry name" value="4HBT"/>
    <property type="match status" value="1"/>
</dbReference>
<name>A0ABD5R6H5_9EURY</name>
<evidence type="ECO:0000256" key="2">
    <source>
        <dbReference type="ARBA" id="ARBA00022801"/>
    </source>
</evidence>
<dbReference type="PANTHER" id="PTHR31793">
    <property type="entry name" value="4-HYDROXYBENZOYL-COA THIOESTERASE FAMILY MEMBER"/>
    <property type="match status" value="1"/>
</dbReference>
<dbReference type="AlphaFoldDB" id="A0ABD5R6H5"/>
<dbReference type="InterPro" id="IPR050563">
    <property type="entry name" value="4-hydroxybenzoyl-CoA_TE"/>
</dbReference>
<dbReference type="EMBL" id="JBHSKX010000001">
    <property type="protein sequence ID" value="MFC5365656.1"/>
    <property type="molecule type" value="Genomic_DNA"/>
</dbReference>
<sequence>MTFRYETQIPTRYRDLDPMGHVNNAVYASYCEQARMDYFDDVFEMDLDALNMVLAHLELDYERPITQGQSVTVRVRVAEVGGSSFIMASEVLADGEVAATCETTQVVLGEDGTPTRVPEAWRERVREFEAEIVEDR</sequence>
<keyword evidence="4" id="KW-1185">Reference proteome</keyword>
<dbReference type="RefSeq" id="WP_227229058.1">
    <property type="nucleotide sequence ID" value="NZ_JAJCVJ010000001.1"/>
</dbReference>
<dbReference type="Gene3D" id="3.10.129.10">
    <property type="entry name" value="Hotdog Thioesterase"/>
    <property type="match status" value="1"/>
</dbReference>
<dbReference type="EC" id="3.1.2.-" evidence="3"/>
<comment type="caution">
    <text evidence="3">The sequence shown here is derived from an EMBL/GenBank/DDBJ whole genome shotgun (WGS) entry which is preliminary data.</text>
</comment>
<organism evidence="3 4">
    <name type="scientific">Salinirubrum litoreum</name>
    <dbReference type="NCBI Taxonomy" id="1126234"/>
    <lineage>
        <taxon>Archaea</taxon>
        <taxon>Methanobacteriati</taxon>
        <taxon>Methanobacteriota</taxon>
        <taxon>Stenosarchaea group</taxon>
        <taxon>Halobacteria</taxon>
        <taxon>Halobacteriales</taxon>
        <taxon>Haloferacaceae</taxon>
        <taxon>Salinirubrum</taxon>
    </lineage>
</organism>